<name>A0ABS5ZJN6_9GAMM</name>
<reference evidence="1 2" key="1">
    <citation type="submission" date="2021-04" db="EMBL/GenBank/DDBJ databases">
        <authorList>
            <person name="Pira H."/>
            <person name="Risdian C."/>
            <person name="Wink J."/>
        </authorList>
    </citation>
    <scope>NUCLEOTIDE SEQUENCE [LARGE SCALE GENOMIC DNA]</scope>
    <source>
        <strain evidence="1 2">WH53</strain>
    </source>
</reference>
<dbReference type="SUPFAM" id="SSF102198">
    <property type="entry name" value="Putative cyclase"/>
    <property type="match status" value="1"/>
</dbReference>
<dbReference type="PANTHER" id="PTHR31118:SF32">
    <property type="entry name" value="KYNURENINE FORMAMIDASE"/>
    <property type="match status" value="1"/>
</dbReference>
<dbReference type="Proteomes" id="UP000690515">
    <property type="component" value="Unassembled WGS sequence"/>
</dbReference>
<dbReference type="Pfam" id="PF04199">
    <property type="entry name" value="Cyclase"/>
    <property type="match status" value="1"/>
</dbReference>
<dbReference type="Gene3D" id="3.50.30.50">
    <property type="entry name" value="Putative cyclase"/>
    <property type="match status" value="1"/>
</dbReference>
<accession>A0ABS5ZJN6</accession>
<dbReference type="InterPro" id="IPR007325">
    <property type="entry name" value="KFase/CYL"/>
</dbReference>
<evidence type="ECO:0000313" key="1">
    <source>
        <dbReference type="EMBL" id="MBU2713430.1"/>
    </source>
</evidence>
<dbReference type="RefSeq" id="WP_215821716.1">
    <property type="nucleotide sequence ID" value="NZ_JAGSOY010000079.1"/>
</dbReference>
<comment type="caution">
    <text evidence="1">The sequence shown here is derived from an EMBL/GenBank/DDBJ whole genome shotgun (WGS) entry which is preliminary data.</text>
</comment>
<proteinExistence type="predicted"/>
<gene>
    <name evidence="1" type="ORF">KCG35_20435</name>
</gene>
<evidence type="ECO:0000313" key="2">
    <source>
        <dbReference type="Proteomes" id="UP000690515"/>
    </source>
</evidence>
<dbReference type="EMBL" id="JAGSOY010000079">
    <property type="protein sequence ID" value="MBU2713430.1"/>
    <property type="molecule type" value="Genomic_DNA"/>
</dbReference>
<dbReference type="InterPro" id="IPR037175">
    <property type="entry name" value="KFase_sf"/>
</dbReference>
<keyword evidence="2" id="KW-1185">Reference proteome</keyword>
<protein>
    <submittedName>
        <fullName evidence="1">Cyclase family protein</fullName>
    </submittedName>
</protein>
<sequence>MPKFVDLSVAIDPDYWEPDPVKRKVIDHKRGADRLGSALVYLNSNSWISRCWEWLKWRCGWGMNHKDFPDHKGLSLMFYNLSTHTGTHMDAPYHYGDVNQQGQPQKTITDIPLEWCYGQGVVIAVSNDVKRGAISLSEMMQAITQQNLRVEANDIVLFYTGADKYQGTPQYYSQFRGVSREATDWLISQGVKVIGIDSFSFDPPFADMVTHYLETGNKSVLWPAHMLGREKEYCQLERLANLDQLPVDKKFKVSCFPIKLEKADAAWCRVVAILDEEVNCRAA</sequence>
<organism evidence="1 2">
    <name type="scientific">Zooshikella harenae</name>
    <dbReference type="NCBI Taxonomy" id="2827238"/>
    <lineage>
        <taxon>Bacteria</taxon>
        <taxon>Pseudomonadati</taxon>
        <taxon>Pseudomonadota</taxon>
        <taxon>Gammaproteobacteria</taxon>
        <taxon>Oceanospirillales</taxon>
        <taxon>Zooshikellaceae</taxon>
        <taxon>Zooshikella</taxon>
    </lineage>
</organism>
<dbReference type="PANTHER" id="PTHR31118">
    <property type="entry name" value="CYCLASE-LIKE PROTEIN 2"/>
    <property type="match status" value="1"/>
</dbReference>